<proteinExistence type="predicted"/>
<dbReference type="InterPro" id="IPR012347">
    <property type="entry name" value="Ferritin-like"/>
</dbReference>
<dbReference type="InterPro" id="IPR005183">
    <property type="entry name" value="DUF305_CopM-like"/>
</dbReference>
<evidence type="ECO:0000256" key="1">
    <source>
        <dbReference type="SAM" id="MobiDB-lite"/>
    </source>
</evidence>
<dbReference type="Gene3D" id="1.20.1260.10">
    <property type="match status" value="2"/>
</dbReference>
<evidence type="ECO:0000259" key="2">
    <source>
        <dbReference type="Pfam" id="PF03713"/>
    </source>
</evidence>
<sequence length="221" mass="23420">MKKVFFTFGTVVALVACNSGGDNTTTTTSDTSTASTTQTTAPPPAAAPDTAGTAGKSMMGLMQANMEQMKAMPSTGNPDNDFAGLMKIHHMGAIEMAQLELAQGTDSEVKAMAQKMLDAQQGEVAQLNSFLSGHSAHGGGEAFYKEVTAGMGNMKMDMDHSGSVDKQFVQMMIPHHLGAIDMAKAYLKSGAHEAQLKTMANKIISDQQKEIQDLQGWLAKQ</sequence>
<keyword evidence="4" id="KW-1185">Reference proteome</keyword>
<feature type="region of interest" description="Disordered" evidence="1">
    <location>
        <begin position="19"/>
        <end position="55"/>
    </location>
</feature>
<gene>
    <name evidence="3" type="ORF">GCM10023184_32200</name>
</gene>
<dbReference type="Proteomes" id="UP001501725">
    <property type="component" value="Unassembled WGS sequence"/>
</dbReference>
<accession>A0ABP8HAR4</accession>
<dbReference type="Pfam" id="PF03713">
    <property type="entry name" value="DUF305"/>
    <property type="match status" value="2"/>
</dbReference>
<comment type="caution">
    <text evidence="3">The sequence shown here is derived from an EMBL/GenBank/DDBJ whole genome shotgun (WGS) entry which is preliminary data.</text>
</comment>
<feature type="domain" description="DUF305" evidence="2">
    <location>
        <begin position="44"/>
        <end position="130"/>
    </location>
</feature>
<dbReference type="PROSITE" id="PS51257">
    <property type="entry name" value="PROKAR_LIPOPROTEIN"/>
    <property type="match status" value="1"/>
</dbReference>
<name>A0ABP8HAR4_9BACT</name>
<dbReference type="RefSeq" id="WP_345256786.1">
    <property type="nucleotide sequence ID" value="NZ_BAABGY010000009.1"/>
</dbReference>
<dbReference type="PANTHER" id="PTHR36933:SF1">
    <property type="entry name" value="SLL0788 PROTEIN"/>
    <property type="match status" value="1"/>
</dbReference>
<organism evidence="3 4">
    <name type="scientific">Flaviaesturariibacter amylovorans</name>
    <dbReference type="NCBI Taxonomy" id="1084520"/>
    <lineage>
        <taxon>Bacteria</taxon>
        <taxon>Pseudomonadati</taxon>
        <taxon>Bacteroidota</taxon>
        <taxon>Chitinophagia</taxon>
        <taxon>Chitinophagales</taxon>
        <taxon>Chitinophagaceae</taxon>
        <taxon>Flaviaestuariibacter</taxon>
    </lineage>
</organism>
<evidence type="ECO:0000313" key="4">
    <source>
        <dbReference type="Proteomes" id="UP001501725"/>
    </source>
</evidence>
<evidence type="ECO:0000313" key="3">
    <source>
        <dbReference type="EMBL" id="GAA4336755.1"/>
    </source>
</evidence>
<dbReference type="EMBL" id="BAABGY010000009">
    <property type="protein sequence ID" value="GAA4336755.1"/>
    <property type="molecule type" value="Genomic_DNA"/>
</dbReference>
<feature type="compositionally biased region" description="Low complexity" evidence="1">
    <location>
        <begin position="19"/>
        <end position="40"/>
    </location>
</feature>
<reference evidence="4" key="1">
    <citation type="journal article" date="2019" name="Int. J. Syst. Evol. Microbiol.">
        <title>The Global Catalogue of Microorganisms (GCM) 10K type strain sequencing project: providing services to taxonomists for standard genome sequencing and annotation.</title>
        <authorList>
            <consortium name="The Broad Institute Genomics Platform"/>
            <consortium name="The Broad Institute Genome Sequencing Center for Infectious Disease"/>
            <person name="Wu L."/>
            <person name="Ma J."/>
        </authorList>
    </citation>
    <scope>NUCLEOTIDE SEQUENCE [LARGE SCALE GENOMIC DNA]</scope>
    <source>
        <strain evidence="4">JCM 17919</strain>
    </source>
</reference>
<feature type="domain" description="DUF305" evidence="2">
    <location>
        <begin position="160"/>
        <end position="218"/>
    </location>
</feature>
<protein>
    <recommendedName>
        <fullName evidence="2">DUF305 domain-containing protein</fullName>
    </recommendedName>
</protein>
<dbReference type="PANTHER" id="PTHR36933">
    <property type="entry name" value="SLL0788 PROTEIN"/>
    <property type="match status" value="1"/>
</dbReference>